<organism evidence="16 17">
    <name type="scientific">Geobacter metallireducens (strain ATCC 53774 / DSM 7210 / GS-15)</name>
    <dbReference type="NCBI Taxonomy" id="269799"/>
    <lineage>
        <taxon>Bacteria</taxon>
        <taxon>Pseudomonadati</taxon>
        <taxon>Thermodesulfobacteriota</taxon>
        <taxon>Desulfuromonadia</taxon>
        <taxon>Geobacterales</taxon>
        <taxon>Geobacteraceae</taxon>
        <taxon>Geobacter</taxon>
    </lineage>
</organism>
<evidence type="ECO:0000313" key="17">
    <source>
        <dbReference type="Proteomes" id="UP000007073"/>
    </source>
</evidence>
<evidence type="ECO:0000256" key="1">
    <source>
        <dbReference type="ARBA" id="ARBA00001974"/>
    </source>
</evidence>
<dbReference type="PROSITE" id="PS00073">
    <property type="entry name" value="ACYL_COA_DH_2"/>
    <property type="match status" value="1"/>
</dbReference>
<keyword evidence="5 11" id="KW-0274">FAD</keyword>
<evidence type="ECO:0000256" key="10">
    <source>
        <dbReference type="ARBA" id="ARBA00069043"/>
    </source>
</evidence>
<evidence type="ECO:0000256" key="8">
    <source>
        <dbReference type="ARBA" id="ARBA00058683"/>
    </source>
</evidence>
<protein>
    <recommendedName>
        <fullName evidence="10">3-methylmercaptopropionyl-CoA dehydrogenase</fullName>
        <ecNumber evidence="9">1.3.99.41</ecNumber>
    </recommendedName>
</protein>
<keyword evidence="17" id="KW-1185">Reference proteome</keyword>
<comment type="cofactor">
    <cofactor evidence="1 11">
        <name>FAD</name>
        <dbReference type="ChEBI" id="CHEBI:57692"/>
    </cofactor>
</comment>
<dbReference type="InterPro" id="IPR009100">
    <property type="entry name" value="AcylCoA_DH/oxidase_NM_dom_sf"/>
</dbReference>
<evidence type="ECO:0000259" key="13">
    <source>
        <dbReference type="Pfam" id="PF02770"/>
    </source>
</evidence>
<dbReference type="AlphaFoldDB" id="Q39TC8"/>
<comment type="function">
    <text evidence="8">Involved in the assimilation of dimethylsulphoniopropionate (DMSP), an important compound in the fixation of carbon in marine phytoplankton, by mediating the conversion of 3-(methylthio)propanoyl-CoA (MMPA-CoA) to 3-(methylthio)acryloyl-CoA (MTA-CoA).</text>
</comment>
<dbReference type="SUPFAM" id="SSF56645">
    <property type="entry name" value="Acyl-CoA dehydrogenase NM domain-like"/>
    <property type="match status" value="1"/>
</dbReference>
<dbReference type="InterPro" id="IPR046373">
    <property type="entry name" value="Acyl-CoA_Oxase/DH_mid-dom_sf"/>
</dbReference>
<evidence type="ECO:0000256" key="3">
    <source>
        <dbReference type="ARBA" id="ARBA00011881"/>
    </source>
</evidence>
<dbReference type="Gene3D" id="1.20.140.10">
    <property type="entry name" value="Butyryl-CoA Dehydrogenase, subunit A, domain 3"/>
    <property type="match status" value="1"/>
</dbReference>
<dbReference type="GO" id="GO:0003995">
    <property type="term" value="F:acyl-CoA dehydrogenase activity"/>
    <property type="evidence" value="ECO:0007669"/>
    <property type="project" value="InterPro"/>
</dbReference>
<dbReference type="PANTHER" id="PTHR42803">
    <property type="entry name" value="ACYL-COA DEHYDROGENASE"/>
    <property type="match status" value="1"/>
</dbReference>
<dbReference type="GO" id="GO:0050660">
    <property type="term" value="F:flavin adenine dinucleotide binding"/>
    <property type="evidence" value="ECO:0007669"/>
    <property type="project" value="InterPro"/>
</dbReference>
<dbReference type="EMBL" id="CP000148">
    <property type="protein sequence ID" value="ABB32496.1"/>
    <property type="molecule type" value="Genomic_DNA"/>
</dbReference>
<dbReference type="Proteomes" id="UP000007073">
    <property type="component" value="Chromosome"/>
</dbReference>
<dbReference type="Gene3D" id="1.10.540.10">
    <property type="entry name" value="Acyl-CoA dehydrogenase/oxidase, N-terminal domain"/>
    <property type="match status" value="1"/>
</dbReference>
<dbReference type="InterPro" id="IPR052166">
    <property type="entry name" value="Diverse_Acyl-CoA_DH"/>
</dbReference>
<evidence type="ECO:0000259" key="12">
    <source>
        <dbReference type="Pfam" id="PF00441"/>
    </source>
</evidence>
<dbReference type="EC" id="1.3.99.41" evidence="9"/>
<evidence type="ECO:0000256" key="7">
    <source>
        <dbReference type="ARBA" id="ARBA00051388"/>
    </source>
</evidence>
<comment type="catalytic activity">
    <reaction evidence="7">
        <text>3-(methylsulfanyl)propanoyl-CoA + oxidized [electron-transfer flavoprotein] + H(+) = 3-(methylsulfanyl)acryloyl-CoA + reduced [electron-transfer flavoprotein]</text>
        <dbReference type="Rhea" id="RHEA:52612"/>
        <dbReference type="Rhea" id="RHEA-COMP:10685"/>
        <dbReference type="Rhea" id="RHEA-COMP:10686"/>
        <dbReference type="ChEBI" id="CHEBI:15378"/>
        <dbReference type="ChEBI" id="CHEBI:57692"/>
        <dbReference type="ChEBI" id="CHEBI:58307"/>
        <dbReference type="ChEBI" id="CHEBI:82815"/>
        <dbReference type="ChEBI" id="CHEBI:84994"/>
        <dbReference type="EC" id="1.3.99.41"/>
    </reaction>
    <physiologicalReaction direction="left-to-right" evidence="7">
        <dbReference type="Rhea" id="RHEA:52613"/>
    </physiologicalReaction>
</comment>
<feature type="domain" description="Acyl-CoA dehydrogenase/oxidase C-terminal" evidence="12">
    <location>
        <begin position="284"/>
        <end position="451"/>
    </location>
</feature>
<evidence type="ECO:0000313" key="16">
    <source>
        <dbReference type="EMBL" id="ABB32496.1"/>
    </source>
</evidence>
<reference evidence="16 17" key="1">
    <citation type="submission" date="2005-10" db="EMBL/GenBank/DDBJ databases">
        <title>Complete sequence of Geobacter metallireducens GS-15.</title>
        <authorList>
            <consortium name="US DOE Joint Genome Institute"/>
            <person name="Copeland A."/>
            <person name="Lucas S."/>
            <person name="Lapidus A."/>
            <person name="Barry K."/>
            <person name="Detter J.C."/>
            <person name="Glavina T."/>
            <person name="Hammon N."/>
            <person name="Israni S."/>
            <person name="Pitluck S."/>
            <person name="Di Bartolo G."/>
            <person name="Chain P."/>
            <person name="Schmutz J."/>
            <person name="Larimer F."/>
            <person name="Land M."/>
            <person name="Kyrpides N."/>
            <person name="Ivanova N."/>
            <person name="Richardson P."/>
        </authorList>
    </citation>
    <scope>NUCLEOTIDE SEQUENCE [LARGE SCALE GENOMIC DNA]</scope>
    <source>
        <strain evidence="17">ATCC 53774 / DSM 7210 / GS-15</strain>
    </source>
</reference>
<dbReference type="RefSeq" id="WP_011366026.1">
    <property type="nucleotide sequence ID" value="NC_007517.1"/>
</dbReference>
<dbReference type="GO" id="GO:0005886">
    <property type="term" value="C:plasma membrane"/>
    <property type="evidence" value="ECO:0007669"/>
    <property type="project" value="TreeGrafter"/>
</dbReference>
<dbReference type="STRING" id="269799.Gmet_2270"/>
<reference evidence="16 17" key="2">
    <citation type="journal article" date="2009" name="BMC Microbiol.">
        <title>The genome sequence of Geobacter metallireducens: features of metabolism, physiology and regulation common and dissimilar to Geobacter sulfurreducens.</title>
        <authorList>
            <person name="Aklujkar M."/>
            <person name="Krushkal J."/>
            <person name="DiBartolo G."/>
            <person name="Lapidus A."/>
            <person name="Land M.L."/>
            <person name="Lovley D.R."/>
        </authorList>
    </citation>
    <scope>NUCLEOTIDE SEQUENCE [LARGE SCALE GENOMIC DNA]</scope>
    <source>
        <strain evidence="17">ATCC 53774 / DSM 7210 / GS-15</strain>
    </source>
</reference>
<sequence length="615" mass="66740">MANLLVDKRDQIFVLKEMLEIDRLCSFPRYASHAGYEMVLNEAHTFANTELSPTAVDGDQQGCLYDPKTKAVTFPQSFHKPYQKFCEGGWLTMCDSPDVGGDGFPSAVGTAVSEVFYACGFYIYGAAELTHAAAKVIEAYGSEEQKKSYMTKLFAGEWMGTMCLTEPDAGSEVGAVQTVATRNGDGSYAITGTKIFITAGEHDLAGNIIHMVLARVAGDPPGTKGLSLFIVPKFLPDGVGNAGERNDVYCTGIEHKMGLHGLVTCTMAFGDSGKCTGYLLGEQGKGMAEMFHMMNEQRLLVGVEGLSFSTSAFMNAVDYTKSRVQGLSVYPGADKQKSVAIINHPDVKRMLLTMKAYVEGCRSLAYFTSSCMDNAGVADGADRARWQGLVELLTPIVKAYITDNAWTVTALAMQCAGGYGYCSDYPFERLARDCKVTTIFEGTNGIQAMDLMFRKILGNNRVNFNNLLEMIDQTIEKGAADAEISVYAAIVKRAREGLARIVEEMAASSAAGNSLDLYAKTSPFLEAMGDVLLGWLHLWQLTVANPKLQGFIENKSEDEIAKILNKNKNAAFYDGKVLGARFFIGTLLMNTFGKFEQIRSGAAPVISIGEKSFTG</sequence>
<dbReference type="Pfam" id="PF00441">
    <property type="entry name" value="Acyl-CoA_dh_1"/>
    <property type="match status" value="1"/>
</dbReference>
<dbReference type="SUPFAM" id="SSF47203">
    <property type="entry name" value="Acyl-CoA dehydrogenase C-terminal domain-like"/>
    <property type="match status" value="1"/>
</dbReference>
<feature type="domain" description="Acetyl-CoA dehydrogenase-like C-terminal" evidence="15">
    <location>
        <begin position="468"/>
        <end position="607"/>
    </location>
</feature>
<evidence type="ECO:0000259" key="14">
    <source>
        <dbReference type="Pfam" id="PF02771"/>
    </source>
</evidence>
<gene>
    <name evidence="16" type="ordered locus">Gmet_2270</name>
</gene>
<dbReference type="InterPro" id="IPR006089">
    <property type="entry name" value="Acyl-CoA_DH_CS"/>
</dbReference>
<accession>Q39TC8</accession>
<dbReference type="InterPro" id="IPR036250">
    <property type="entry name" value="AcylCo_DH-like_C"/>
</dbReference>
<evidence type="ECO:0000256" key="6">
    <source>
        <dbReference type="ARBA" id="ARBA00023002"/>
    </source>
</evidence>
<name>Q39TC8_GEOMG</name>
<dbReference type="PANTHER" id="PTHR42803:SF1">
    <property type="entry name" value="BROAD-SPECIFICITY LINEAR ACYL-COA DEHYDROGENASE FADE5"/>
    <property type="match status" value="1"/>
</dbReference>
<evidence type="ECO:0000256" key="9">
    <source>
        <dbReference type="ARBA" id="ARBA00066694"/>
    </source>
</evidence>
<keyword evidence="6 11" id="KW-0560">Oxidoreductase</keyword>
<evidence type="ECO:0000256" key="2">
    <source>
        <dbReference type="ARBA" id="ARBA00009347"/>
    </source>
</evidence>
<evidence type="ECO:0000256" key="5">
    <source>
        <dbReference type="ARBA" id="ARBA00022827"/>
    </source>
</evidence>
<dbReference type="Gene3D" id="2.40.110.10">
    <property type="entry name" value="Butyryl-CoA Dehydrogenase, subunit A, domain 2"/>
    <property type="match status" value="1"/>
</dbReference>
<dbReference type="FunFam" id="2.40.110.10:FF:000031">
    <property type="entry name" value="Acyl-CoA dehydrogenase, putative"/>
    <property type="match status" value="1"/>
</dbReference>
<dbReference type="InterPro" id="IPR025878">
    <property type="entry name" value="Acyl-CoA_dh-like_C_dom"/>
</dbReference>
<keyword evidence="4 11" id="KW-0285">Flavoprotein</keyword>
<comment type="similarity">
    <text evidence="2 11">Belongs to the acyl-CoA dehydrogenase family.</text>
</comment>
<dbReference type="InterPro" id="IPR013786">
    <property type="entry name" value="AcylCoA_DH/ox_N"/>
</dbReference>
<proteinExistence type="inferred from homology"/>
<feature type="domain" description="Acyl-CoA dehydrogenase/oxidase N-terminal" evidence="14">
    <location>
        <begin position="37"/>
        <end position="157"/>
    </location>
</feature>
<dbReference type="KEGG" id="gme:Gmet_2270"/>
<evidence type="ECO:0000256" key="4">
    <source>
        <dbReference type="ARBA" id="ARBA00022630"/>
    </source>
</evidence>
<dbReference type="eggNOG" id="COG1960">
    <property type="taxonomic scope" value="Bacteria"/>
</dbReference>
<dbReference type="InterPro" id="IPR037069">
    <property type="entry name" value="AcylCoA_DH/ox_N_sf"/>
</dbReference>
<dbReference type="InterPro" id="IPR009075">
    <property type="entry name" value="AcylCo_DH/oxidase_C"/>
</dbReference>
<dbReference type="Pfam" id="PF02771">
    <property type="entry name" value="Acyl-CoA_dh_N"/>
    <property type="match status" value="1"/>
</dbReference>
<evidence type="ECO:0000256" key="11">
    <source>
        <dbReference type="RuleBase" id="RU362125"/>
    </source>
</evidence>
<feature type="domain" description="Acyl-CoA oxidase/dehydrogenase middle" evidence="13">
    <location>
        <begin position="162"/>
        <end position="271"/>
    </location>
</feature>
<comment type="subunit">
    <text evidence="3">Homotetramer.</text>
</comment>
<dbReference type="InterPro" id="IPR006091">
    <property type="entry name" value="Acyl-CoA_Oxase/DH_mid-dom"/>
</dbReference>
<dbReference type="HOGENOM" id="CLU_018204_12_2_7"/>
<dbReference type="Pfam" id="PF12806">
    <property type="entry name" value="Acyl-CoA_dh_C"/>
    <property type="match status" value="1"/>
</dbReference>
<evidence type="ECO:0000259" key="15">
    <source>
        <dbReference type="Pfam" id="PF12806"/>
    </source>
</evidence>
<dbReference type="Pfam" id="PF02770">
    <property type="entry name" value="Acyl-CoA_dh_M"/>
    <property type="match status" value="1"/>
</dbReference>